<dbReference type="Gene3D" id="2.60.420.10">
    <property type="entry name" value="Maltose phosphorylase, domain 3"/>
    <property type="match status" value="1"/>
</dbReference>
<dbReference type="Gene3D" id="2.70.98.40">
    <property type="entry name" value="Glycoside hydrolase, family 65, N-terminal domain"/>
    <property type="match status" value="1"/>
</dbReference>
<dbReference type="InterPro" id="IPR011013">
    <property type="entry name" value="Gal_mutarotase_sf_dom"/>
</dbReference>
<feature type="active site" description="Proton donor" evidence="4">
    <location>
        <position position="489"/>
    </location>
</feature>
<feature type="binding site" evidence="5">
    <location>
        <begin position="609"/>
        <end position="610"/>
    </location>
    <ligand>
        <name>substrate</name>
    </ligand>
</feature>
<dbReference type="SUPFAM" id="SSF74650">
    <property type="entry name" value="Galactose mutarotase-like"/>
    <property type="match status" value="1"/>
</dbReference>
<dbReference type="Pfam" id="PF03632">
    <property type="entry name" value="Glyco_hydro_65m"/>
    <property type="match status" value="1"/>
</dbReference>
<dbReference type="InterPro" id="IPR005195">
    <property type="entry name" value="Glyco_hydro_65_M"/>
</dbReference>
<dbReference type="InterPro" id="IPR037018">
    <property type="entry name" value="GH65_N"/>
</dbReference>
<evidence type="ECO:0000259" key="6">
    <source>
        <dbReference type="Pfam" id="PF03632"/>
    </source>
</evidence>
<dbReference type="GO" id="GO:0030246">
    <property type="term" value="F:carbohydrate binding"/>
    <property type="evidence" value="ECO:0007669"/>
    <property type="project" value="InterPro"/>
</dbReference>
<protein>
    <submittedName>
        <fullName evidence="8">Trehalose 6-phosphate phosphorylase</fullName>
    </submittedName>
</protein>
<dbReference type="GO" id="GO:0016757">
    <property type="term" value="F:glycosyltransferase activity"/>
    <property type="evidence" value="ECO:0007669"/>
    <property type="project" value="UniProtKB-KW"/>
</dbReference>
<dbReference type="PATRIC" id="fig|1212489.4.peg.1962"/>
<comment type="caution">
    <text evidence="8">The sequence shown here is derived from an EMBL/GenBank/DDBJ whole genome shotgun (WGS) entry which is preliminary data.</text>
</comment>
<dbReference type="GO" id="GO:0004553">
    <property type="term" value="F:hydrolase activity, hydrolyzing O-glycosyl compounds"/>
    <property type="evidence" value="ECO:0007669"/>
    <property type="project" value="TreeGrafter"/>
</dbReference>
<dbReference type="PANTHER" id="PTHR11051">
    <property type="entry name" value="GLYCOSYL HYDROLASE-RELATED"/>
    <property type="match status" value="1"/>
</dbReference>
<dbReference type="InterPro" id="IPR008928">
    <property type="entry name" value="6-hairpin_glycosidase_sf"/>
</dbReference>
<dbReference type="InterPro" id="IPR005196">
    <property type="entry name" value="Glyco_hydro_65_N"/>
</dbReference>
<dbReference type="RefSeq" id="WP_058496158.1">
    <property type="nucleotide sequence ID" value="NZ_LNXY01000027.1"/>
</dbReference>
<evidence type="ECO:0000313" key="8">
    <source>
        <dbReference type="EMBL" id="KTC85530.1"/>
    </source>
</evidence>
<feature type="domain" description="Glycoside hydrolase family 65 N-terminal" evidence="7">
    <location>
        <begin position="8"/>
        <end position="259"/>
    </location>
</feature>
<dbReference type="FunFam" id="1.50.10.10:FF:000053">
    <property type="entry name" value="Putative glycosyl hydrolase"/>
    <property type="match status" value="1"/>
</dbReference>
<keyword evidence="3" id="KW-0808">Transferase</keyword>
<dbReference type="STRING" id="1212489.Ldro_1855"/>
<evidence type="ECO:0000256" key="5">
    <source>
        <dbReference type="PIRSR" id="PIRSR036289-51"/>
    </source>
</evidence>
<gene>
    <name evidence="8" type="ORF">Ldro_1855</name>
</gene>
<dbReference type="InterPro" id="IPR012341">
    <property type="entry name" value="6hp_glycosidase-like_sf"/>
</dbReference>
<evidence type="ECO:0000259" key="7">
    <source>
        <dbReference type="Pfam" id="PF03636"/>
    </source>
</evidence>
<evidence type="ECO:0000256" key="2">
    <source>
        <dbReference type="ARBA" id="ARBA00022676"/>
    </source>
</evidence>
<dbReference type="PIRSF" id="PIRSF036289">
    <property type="entry name" value="Glycosyl_hydrolase_malt_phosph"/>
    <property type="match status" value="1"/>
</dbReference>
<dbReference type="PANTHER" id="PTHR11051:SF8">
    <property type="entry name" value="PROTEIN-GLUCOSYLGALACTOSYLHYDROXYLYSINE GLUCOSIDASE"/>
    <property type="match status" value="1"/>
</dbReference>
<proteinExistence type="inferred from homology"/>
<dbReference type="InterPro" id="IPR017045">
    <property type="entry name" value="Malt_Pase/Glycosyl_Hdrlase"/>
</dbReference>
<dbReference type="Proteomes" id="UP000054736">
    <property type="component" value="Unassembled WGS sequence"/>
</dbReference>
<name>A0A0W0SQ48_9GAMM</name>
<dbReference type="GO" id="GO:0005975">
    <property type="term" value="P:carbohydrate metabolic process"/>
    <property type="evidence" value="ECO:0007669"/>
    <property type="project" value="InterPro"/>
</dbReference>
<evidence type="ECO:0000256" key="4">
    <source>
        <dbReference type="PIRSR" id="PIRSR036289-50"/>
    </source>
</evidence>
<dbReference type="Pfam" id="PF03636">
    <property type="entry name" value="Glyco_hydro_65N"/>
    <property type="match status" value="1"/>
</dbReference>
<dbReference type="AlphaFoldDB" id="A0A0W0SQ48"/>
<reference evidence="8 9" key="1">
    <citation type="submission" date="2015-11" db="EMBL/GenBank/DDBJ databases">
        <title>Genomic analysis of 38 Legionella species identifies large and diverse effector repertoires.</title>
        <authorList>
            <person name="Burstein D."/>
            <person name="Amaro F."/>
            <person name="Zusman T."/>
            <person name="Lifshitz Z."/>
            <person name="Cohen O."/>
            <person name="Gilbert J.A."/>
            <person name="Pupko T."/>
            <person name="Shuman H.A."/>
            <person name="Segal G."/>
        </authorList>
    </citation>
    <scope>NUCLEOTIDE SEQUENCE [LARGE SCALE GENOMIC DNA]</scope>
    <source>
        <strain evidence="8 9">ATCC 700990</strain>
    </source>
</reference>
<accession>A0A0W0SQ48</accession>
<keyword evidence="2" id="KW-0328">Glycosyltransferase</keyword>
<feature type="domain" description="Glycoside hydrolase family 65 central catalytic" evidence="6">
    <location>
        <begin position="313"/>
        <end position="707"/>
    </location>
</feature>
<dbReference type="SUPFAM" id="SSF48208">
    <property type="entry name" value="Six-hairpin glycosidases"/>
    <property type="match status" value="1"/>
</dbReference>
<evidence type="ECO:0000313" key="9">
    <source>
        <dbReference type="Proteomes" id="UP000054736"/>
    </source>
</evidence>
<keyword evidence="9" id="KW-1185">Reference proteome</keyword>
<sequence length="818" mass="95304">MNNWIISYKDFDPSLQKLRETIFTLGNGYFATRGAHEDGISSIHYPGTYSAGVYNRLSSTINDKKLINEDLVNLPNWLPISFKIEEEWFDITKVKIISYCSLLHLKKGVIKRTLKFMDPKGRIFILSSLRFVSQHNPHFGGLTYSIISTNWEGKITLRSSIMGNVLNKGVPRYKDLSNCHIEILKKGAVNDCLYMQVRTKSSHIVIAEAVKTQVSSKKNLKFTQSIIDEDENIHQEFYLTIRKCEKIRINKIISLFTSKDTAVFENLYDAKEAIKNQNNLHELLKKHMSAWKYLWHLSDMEIDTVGEAQKLIRLHLFHSLQTLSKHSINIDYGIPARGLHGEAYRGHVFWDEIFILPFFIFHFPDIARAMLMYRYHRLDTARNLAKENGYRGAMFPWQSGSNGEEETQKYHLNPQSSKWGPDNSRYQRHVNLAIAYNVWNYYETTNDFHFLKEYGAEILLEIAKFISSLASFNDHKKRYEIKNVMGPDEYHESYPGSSQPGINNNAYTNILAVWVLEKALQLTVILDSTKLQYFFETLDIDIDEINRWKDITHQMFVPFYNGILSQFENFEELKEFDWEFYKEKYGHIERLDRILKAENKNPNEFKIAKQPDVLMLFYLLESSEIERLLTQLNYSYNSTIQENTIAYYLARTSHGSTLSKITFSDILSQIAPDTSKQLFQEALVSDIQDTQGGTTEEGIHLGVMVGTTSVLFKTFAGIKVQNKQLYLNPHLPSWICRLNFKFIFNQNLYQIEIFKDVFHLKLLEKRQDNALIIFNNEPIDLGLHKTINLNCNRNQGIEKKLKDNIGALCEQVQERNLE</sequence>
<comment type="similarity">
    <text evidence="1">Belongs to the glycosyl hydrolase 65 family.</text>
</comment>
<dbReference type="Gene3D" id="1.50.10.10">
    <property type="match status" value="1"/>
</dbReference>
<evidence type="ECO:0000256" key="3">
    <source>
        <dbReference type="ARBA" id="ARBA00022679"/>
    </source>
</evidence>
<dbReference type="EMBL" id="LNXY01000027">
    <property type="protein sequence ID" value="KTC85530.1"/>
    <property type="molecule type" value="Genomic_DNA"/>
</dbReference>
<organism evidence="8 9">
    <name type="scientific">Legionella drozanskii LLAP-1</name>
    <dbReference type="NCBI Taxonomy" id="1212489"/>
    <lineage>
        <taxon>Bacteria</taxon>
        <taxon>Pseudomonadati</taxon>
        <taxon>Pseudomonadota</taxon>
        <taxon>Gammaproteobacteria</taxon>
        <taxon>Legionellales</taxon>
        <taxon>Legionellaceae</taxon>
        <taxon>Legionella</taxon>
    </lineage>
</organism>
<evidence type="ECO:0000256" key="1">
    <source>
        <dbReference type="ARBA" id="ARBA00006768"/>
    </source>
</evidence>
<feature type="binding site" evidence="5">
    <location>
        <begin position="350"/>
        <end position="351"/>
    </location>
    <ligand>
        <name>substrate</name>
    </ligand>
</feature>